<dbReference type="PROSITE" id="PS00078">
    <property type="entry name" value="COX2"/>
    <property type="match status" value="1"/>
</dbReference>
<evidence type="ECO:0000256" key="10">
    <source>
        <dbReference type="ARBA" id="ARBA00047816"/>
    </source>
</evidence>
<dbReference type="EMBL" id="JALHAT010000041">
    <property type="protein sequence ID" value="MCJ1962463.1"/>
    <property type="molecule type" value="Genomic_DNA"/>
</dbReference>
<proteinExistence type="inferred from homology"/>
<evidence type="ECO:0000313" key="16">
    <source>
        <dbReference type="EMBL" id="MCJ1962463.1"/>
    </source>
</evidence>
<keyword evidence="7 11" id="KW-0408">Iron</keyword>
<comment type="similarity">
    <text evidence="2">Belongs to the cytochrome c oxidase subunit 2 family.</text>
</comment>
<keyword evidence="13" id="KW-0732">Signal</keyword>
<dbReference type="InterPro" id="IPR009056">
    <property type="entry name" value="Cyt_c-like_dom"/>
</dbReference>
<evidence type="ECO:0000256" key="9">
    <source>
        <dbReference type="ARBA" id="ARBA00023136"/>
    </source>
</evidence>
<protein>
    <submittedName>
        <fullName evidence="16">C-type cytochrome</fullName>
    </submittedName>
</protein>
<keyword evidence="9 12" id="KW-0472">Membrane</keyword>
<evidence type="ECO:0000256" key="13">
    <source>
        <dbReference type="SAM" id="SignalP"/>
    </source>
</evidence>
<comment type="catalytic activity">
    <reaction evidence="10">
        <text>4 Fe(II)-[cytochrome c] + O2 + 8 H(+)(in) = 4 Fe(III)-[cytochrome c] + 2 H2O + 4 H(+)(out)</text>
        <dbReference type="Rhea" id="RHEA:11436"/>
        <dbReference type="Rhea" id="RHEA-COMP:10350"/>
        <dbReference type="Rhea" id="RHEA-COMP:14399"/>
        <dbReference type="ChEBI" id="CHEBI:15377"/>
        <dbReference type="ChEBI" id="CHEBI:15378"/>
        <dbReference type="ChEBI" id="CHEBI:15379"/>
        <dbReference type="ChEBI" id="CHEBI:29033"/>
        <dbReference type="ChEBI" id="CHEBI:29034"/>
        <dbReference type="EC" id="7.1.1.9"/>
    </reaction>
</comment>
<dbReference type="Proteomes" id="UP001162802">
    <property type="component" value="Unassembled WGS sequence"/>
</dbReference>
<evidence type="ECO:0000256" key="2">
    <source>
        <dbReference type="ARBA" id="ARBA00007866"/>
    </source>
</evidence>
<dbReference type="PROSITE" id="PS51257">
    <property type="entry name" value="PROKAR_LIPOPROTEIN"/>
    <property type="match status" value="1"/>
</dbReference>
<feature type="chain" id="PRO_5046473490" evidence="13">
    <location>
        <begin position="24"/>
        <end position="321"/>
    </location>
</feature>
<dbReference type="Gene3D" id="2.60.40.420">
    <property type="entry name" value="Cupredoxins - blue copper proteins"/>
    <property type="match status" value="1"/>
</dbReference>
<evidence type="ECO:0000256" key="6">
    <source>
        <dbReference type="ARBA" id="ARBA00022982"/>
    </source>
</evidence>
<evidence type="ECO:0000259" key="15">
    <source>
        <dbReference type="PROSITE" id="PS51007"/>
    </source>
</evidence>
<sequence length="321" mass="34606">MRYAILPACLLATACNTHQSALAPFGVEAGETRTLTLVMALAALGLAAITFALYFRAVRAPEGSLSHTGGMKLVLWMGAIVPTVLLAGLLLYALPAMRPMDSAPGDLEIRVEGEQFWWRVIYDPQDPQGRLVDANEIRIPTGRTVVFTLAAHDVVHSFWIPGLAGKMDMIPGRENRLVVKATKPGRYRGVCAELCGLAHALMAFEVVAVEPVAFDSWLAEHQAGIAAPPKDSRGARLFADQGCGACHAIQGTEHTGQIGPDLTRYAHRKSLGAGTQEPTLANTADFIRAPEDLKPGARMPTYTDLSREEALAIARYLKGRE</sequence>
<keyword evidence="4 11" id="KW-0349">Heme</keyword>
<evidence type="ECO:0000256" key="3">
    <source>
        <dbReference type="ARBA" id="ARBA00022448"/>
    </source>
</evidence>
<keyword evidence="8" id="KW-0186">Copper</keyword>
<dbReference type="PANTHER" id="PTHR22888:SF9">
    <property type="entry name" value="CYTOCHROME C OXIDASE SUBUNIT 2"/>
    <property type="match status" value="1"/>
</dbReference>
<keyword evidence="3" id="KW-0813">Transport</keyword>
<feature type="transmembrane region" description="Helical" evidence="12">
    <location>
        <begin position="74"/>
        <end position="94"/>
    </location>
</feature>
<accession>A0ABT0AGY7</accession>
<feature type="transmembrane region" description="Helical" evidence="12">
    <location>
        <begin position="35"/>
        <end position="54"/>
    </location>
</feature>
<reference evidence="16" key="1">
    <citation type="submission" date="2022-03" db="EMBL/GenBank/DDBJ databases">
        <title>Identification of a novel bacterium isolated from mangrove sediments.</title>
        <authorList>
            <person name="Pan X."/>
        </authorList>
    </citation>
    <scope>NUCLEOTIDE SEQUENCE</scope>
    <source>
        <strain evidence="16">B2637</strain>
    </source>
</reference>
<evidence type="ECO:0000256" key="7">
    <source>
        <dbReference type="ARBA" id="ARBA00023004"/>
    </source>
</evidence>
<keyword evidence="6" id="KW-0249">Electron transport</keyword>
<evidence type="ECO:0000256" key="1">
    <source>
        <dbReference type="ARBA" id="ARBA00004370"/>
    </source>
</evidence>
<dbReference type="InterPro" id="IPR001505">
    <property type="entry name" value="Copper_CuA"/>
</dbReference>
<keyword evidence="5 11" id="KW-0479">Metal-binding</keyword>
<dbReference type="SUPFAM" id="SSF49503">
    <property type="entry name" value="Cupredoxins"/>
    <property type="match status" value="1"/>
</dbReference>
<comment type="subcellular location">
    <subcellularLocation>
        <location evidence="1">Membrane</location>
    </subcellularLocation>
</comment>
<keyword evidence="12" id="KW-1133">Transmembrane helix</keyword>
<keyword evidence="12" id="KW-0812">Transmembrane</keyword>
<evidence type="ECO:0000259" key="14">
    <source>
        <dbReference type="PROSITE" id="PS50857"/>
    </source>
</evidence>
<gene>
    <name evidence="16" type="ORF">MTR65_17350</name>
</gene>
<dbReference type="PROSITE" id="PS50857">
    <property type="entry name" value="COX2_CUA"/>
    <property type="match status" value="1"/>
</dbReference>
<dbReference type="InterPro" id="IPR008972">
    <property type="entry name" value="Cupredoxin"/>
</dbReference>
<feature type="domain" description="Cytochrome c" evidence="15">
    <location>
        <begin position="229"/>
        <end position="321"/>
    </location>
</feature>
<dbReference type="Pfam" id="PF00034">
    <property type="entry name" value="Cytochrom_C"/>
    <property type="match status" value="1"/>
</dbReference>
<comment type="caution">
    <text evidence="16">The sequence shown here is derived from an EMBL/GenBank/DDBJ whole genome shotgun (WGS) entry which is preliminary data.</text>
</comment>
<dbReference type="InterPro" id="IPR002429">
    <property type="entry name" value="CcO_II-like_C"/>
</dbReference>
<feature type="signal peptide" evidence="13">
    <location>
        <begin position="1"/>
        <end position="23"/>
    </location>
</feature>
<evidence type="ECO:0000313" key="17">
    <source>
        <dbReference type="Proteomes" id="UP001162802"/>
    </source>
</evidence>
<dbReference type="CDD" id="cd04213">
    <property type="entry name" value="CuRO_CcO_Caa3_II"/>
    <property type="match status" value="1"/>
</dbReference>
<keyword evidence="17" id="KW-1185">Reference proteome</keyword>
<dbReference type="InterPro" id="IPR034236">
    <property type="entry name" value="CuRO_CcO_Caa3_II"/>
</dbReference>
<organism evidence="16 17">
    <name type="scientific">Novosphingobium mangrovi</name>
    <name type="common">ex Hu et al. 2023</name>
    <dbReference type="NCBI Taxonomy" id="2930094"/>
    <lineage>
        <taxon>Bacteria</taxon>
        <taxon>Pseudomonadati</taxon>
        <taxon>Pseudomonadota</taxon>
        <taxon>Alphaproteobacteria</taxon>
        <taxon>Sphingomonadales</taxon>
        <taxon>Sphingomonadaceae</taxon>
        <taxon>Novosphingobium</taxon>
    </lineage>
</organism>
<dbReference type="Pfam" id="PF00116">
    <property type="entry name" value="COX2"/>
    <property type="match status" value="1"/>
</dbReference>
<dbReference type="PROSITE" id="PS51007">
    <property type="entry name" value="CYTC"/>
    <property type="match status" value="1"/>
</dbReference>
<evidence type="ECO:0000256" key="12">
    <source>
        <dbReference type="SAM" id="Phobius"/>
    </source>
</evidence>
<evidence type="ECO:0000256" key="5">
    <source>
        <dbReference type="ARBA" id="ARBA00022723"/>
    </source>
</evidence>
<dbReference type="InterPro" id="IPR036909">
    <property type="entry name" value="Cyt_c-like_dom_sf"/>
</dbReference>
<dbReference type="SUPFAM" id="SSF46626">
    <property type="entry name" value="Cytochrome c"/>
    <property type="match status" value="1"/>
</dbReference>
<feature type="domain" description="Cytochrome oxidase subunit II copper A binding" evidence="14">
    <location>
        <begin position="104"/>
        <end position="220"/>
    </location>
</feature>
<evidence type="ECO:0000256" key="8">
    <source>
        <dbReference type="ARBA" id="ARBA00023008"/>
    </source>
</evidence>
<dbReference type="RefSeq" id="WP_243802437.1">
    <property type="nucleotide sequence ID" value="NZ_JALHAT010000041.1"/>
</dbReference>
<name>A0ABT0AGY7_9SPHN</name>
<dbReference type="InterPro" id="IPR045187">
    <property type="entry name" value="CcO_II"/>
</dbReference>
<evidence type="ECO:0000256" key="4">
    <source>
        <dbReference type="ARBA" id="ARBA00022617"/>
    </source>
</evidence>
<dbReference type="PANTHER" id="PTHR22888">
    <property type="entry name" value="CYTOCHROME C OXIDASE, SUBUNIT II"/>
    <property type="match status" value="1"/>
</dbReference>
<evidence type="ECO:0000256" key="11">
    <source>
        <dbReference type="PROSITE-ProRule" id="PRU00433"/>
    </source>
</evidence>